<name>S7ZZ76_PENO1</name>
<sequence length="103" mass="10984">MAVRCSACGEWIKTTGGTHDCPGKPKQHADVSTDDGMAPILGAVRLAEDFMVCPSYVVAAIEHGIDRCLCWESLAGRHKGTAFLVVKADLGDATRSVKRNHSS</sequence>
<dbReference type="AlphaFoldDB" id="S7ZZ76"/>
<dbReference type="OrthoDB" id="4366490at2759"/>
<gene>
    <name evidence="1" type="ORF">PDE_09098</name>
</gene>
<protein>
    <submittedName>
        <fullName evidence="1">Uncharacterized protein</fullName>
    </submittedName>
</protein>
<dbReference type="Proteomes" id="UP000019376">
    <property type="component" value="Unassembled WGS sequence"/>
</dbReference>
<evidence type="ECO:0000313" key="2">
    <source>
        <dbReference type="Proteomes" id="UP000019376"/>
    </source>
</evidence>
<evidence type="ECO:0000313" key="1">
    <source>
        <dbReference type="EMBL" id="EPS34136.1"/>
    </source>
</evidence>
<organism evidence="1 2">
    <name type="scientific">Penicillium oxalicum (strain 114-2 / CGMCC 5302)</name>
    <name type="common">Penicillium decumbens</name>
    <dbReference type="NCBI Taxonomy" id="933388"/>
    <lineage>
        <taxon>Eukaryota</taxon>
        <taxon>Fungi</taxon>
        <taxon>Dikarya</taxon>
        <taxon>Ascomycota</taxon>
        <taxon>Pezizomycotina</taxon>
        <taxon>Eurotiomycetes</taxon>
        <taxon>Eurotiomycetidae</taxon>
        <taxon>Eurotiales</taxon>
        <taxon>Aspergillaceae</taxon>
        <taxon>Penicillium</taxon>
    </lineage>
</organism>
<reference evidence="1 2" key="1">
    <citation type="journal article" date="2013" name="PLoS ONE">
        <title>Genomic and secretomic analyses reveal unique features of the lignocellulolytic enzyme system of Penicillium decumbens.</title>
        <authorList>
            <person name="Liu G."/>
            <person name="Zhang L."/>
            <person name="Wei X."/>
            <person name="Zou G."/>
            <person name="Qin Y."/>
            <person name="Ma L."/>
            <person name="Li J."/>
            <person name="Zheng H."/>
            <person name="Wang S."/>
            <person name="Wang C."/>
            <person name="Xun L."/>
            <person name="Zhao G.-P."/>
            <person name="Zhou Z."/>
            <person name="Qu Y."/>
        </authorList>
    </citation>
    <scope>NUCLEOTIDE SEQUENCE [LARGE SCALE GENOMIC DNA]</scope>
    <source>
        <strain evidence="2">114-2 / CGMCC 5302</strain>
    </source>
</reference>
<dbReference type="EMBL" id="KB644415">
    <property type="protein sequence ID" value="EPS34136.1"/>
    <property type="molecule type" value="Genomic_DNA"/>
</dbReference>
<dbReference type="HOGENOM" id="CLU_2264650_0_0_1"/>
<accession>S7ZZ76</accession>
<keyword evidence="2" id="KW-1185">Reference proteome</keyword>
<proteinExistence type="predicted"/>